<organism evidence="1 2">
    <name type="scientific">Coralloluteibacterium thermophilum</name>
    <dbReference type="NCBI Taxonomy" id="2707049"/>
    <lineage>
        <taxon>Bacteria</taxon>
        <taxon>Pseudomonadati</taxon>
        <taxon>Pseudomonadota</taxon>
        <taxon>Gammaproteobacteria</taxon>
        <taxon>Lysobacterales</taxon>
        <taxon>Lysobacteraceae</taxon>
        <taxon>Coralloluteibacterium</taxon>
    </lineage>
</organism>
<keyword evidence="2" id="KW-1185">Reference proteome</keyword>
<dbReference type="EMBL" id="JBHSGG010000036">
    <property type="protein sequence ID" value="MFC4729090.1"/>
    <property type="molecule type" value="Genomic_DNA"/>
</dbReference>
<proteinExistence type="predicted"/>
<evidence type="ECO:0000313" key="2">
    <source>
        <dbReference type="Proteomes" id="UP001595892"/>
    </source>
</evidence>
<dbReference type="RefSeq" id="WP_377005162.1">
    <property type="nucleotide sequence ID" value="NZ_JBHSGG010000036.1"/>
</dbReference>
<name>A0ABV9NNM9_9GAMM</name>
<evidence type="ECO:0000313" key="1">
    <source>
        <dbReference type="EMBL" id="MFC4729090.1"/>
    </source>
</evidence>
<accession>A0ABV9NNM9</accession>
<dbReference type="Proteomes" id="UP001595892">
    <property type="component" value="Unassembled WGS sequence"/>
</dbReference>
<gene>
    <name evidence="1" type="ORF">ACFO3Q_13025</name>
</gene>
<protein>
    <submittedName>
        <fullName evidence="1">Uncharacterized protein</fullName>
    </submittedName>
</protein>
<reference evidence="2" key="1">
    <citation type="journal article" date="2019" name="Int. J. Syst. Evol. Microbiol.">
        <title>The Global Catalogue of Microorganisms (GCM) 10K type strain sequencing project: providing services to taxonomists for standard genome sequencing and annotation.</title>
        <authorList>
            <consortium name="The Broad Institute Genomics Platform"/>
            <consortium name="The Broad Institute Genome Sequencing Center for Infectious Disease"/>
            <person name="Wu L."/>
            <person name="Ma J."/>
        </authorList>
    </citation>
    <scope>NUCLEOTIDE SEQUENCE [LARGE SCALE GENOMIC DNA]</scope>
    <source>
        <strain evidence="2">CGMCC 1.13574</strain>
    </source>
</reference>
<dbReference type="Gene3D" id="4.10.410.40">
    <property type="match status" value="1"/>
</dbReference>
<comment type="caution">
    <text evidence="1">The sequence shown here is derived from an EMBL/GenBank/DDBJ whole genome shotgun (WGS) entry which is preliminary data.</text>
</comment>
<sequence>MADTAYTHSNNSFAICVEPQNSNLDAAAFAALEYVEVAGIGNVGERGISTNIVNYDTWNSLVISKGKGLTDAGNAEVEMLRVPTDPGQVAMRTAGAPTNKNNYAFRETLQDGTFRYYRALVSGPRHPGGRNEDFDLDVYTLGLNQATLDVPPTP</sequence>